<evidence type="ECO:0000256" key="1">
    <source>
        <dbReference type="SAM" id="Phobius"/>
    </source>
</evidence>
<feature type="domain" description="DUF1468" evidence="2">
    <location>
        <begin position="9"/>
        <end position="152"/>
    </location>
</feature>
<organism evidence="3 4">
    <name type="scientific">Parasedimentitalea maritima</name>
    <dbReference type="NCBI Taxonomy" id="2578117"/>
    <lineage>
        <taxon>Bacteria</taxon>
        <taxon>Pseudomonadati</taxon>
        <taxon>Pseudomonadota</taxon>
        <taxon>Alphaproteobacteria</taxon>
        <taxon>Rhodobacterales</taxon>
        <taxon>Paracoccaceae</taxon>
        <taxon>Parasedimentitalea</taxon>
    </lineage>
</organism>
<feature type="transmembrane region" description="Helical" evidence="1">
    <location>
        <begin position="129"/>
        <end position="150"/>
    </location>
</feature>
<protein>
    <recommendedName>
        <fullName evidence="2">DUF1468 domain-containing protein</fullName>
    </recommendedName>
</protein>
<keyword evidence="1" id="KW-1133">Transmembrane helix</keyword>
<name>A0A6A4RF54_9RHOB</name>
<keyword evidence="1" id="KW-0472">Membrane</keyword>
<sequence>MQQNRLDIISGFALTGLALTLYFYLIPNFVAENEMGAMSPRFFPRLGALIIGAGGILLVIASSWAISRQKGVESGVAHVSDGRLANAILIVLAMAGFILLFQWFGYFYAAPPFLAALVLIFGGRNPLSILLVSAFTTATLYAVFSFGLNLPLF</sequence>
<evidence type="ECO:0000259" key="2">
    <source>
        <dbReference type="Pfam" id="PF07331"/>
    </source>
</evidence>
<reference evidence="3 4" key="1">
    <citation type="submission" date="2019-12" db="EMBL/GenBank/DDBJ databases">
        <authorList>
            <person name="Zhang Y.-J."/>
        </authorList>
    </citation>
    <scope>NUCLEOTIDE SEQUENCE [LARGE SCALE GENOMIC DNA]</scope>
    <source>
        <strain evidence="3 4">H18S-6</strain>
    </source>
</reference>
<dbReference type="InterPro" id="IPR009936">
    <property type="entry name" value="DUF1468"/>
</dbReference>
<dbReference type="Pfam" id="PF07331">
    <property type="entry name" value="TctB"/>
    <property type="match status" value="1"/>
</dbReference>
<feature type="transmembrane region" description="Helical" evidence="1">
    <location>
        <begin position="7"/>
        <end position="26"/>
    </location>
</feature>
<dbReference type="AlphaFoldDB" id="A0A6A4RF54"/>
<proteinExistence type="predicted"/>
<accession>A0A6A4RF54</accession>
<evidence type="ECO:0000313" key="3">
    <source>
        <dbReference type="EMBL" id="KAE9627967.1"/>
    </source>
</evidence>
<feature type="transmembrane region" description="Helical" evidence="1">
    <location>
        <begin position="87"/>
        <end position="109"/>
    </location>
</feature>
<dbReference type="EMBL" id="WSFO01000011">
    <property type="protein sequence ID" value="KAE9627967.1"/>
    <property type="molecule type" value="Genomic_DNA"/>
</dbReference>
<gene>
    <name evidence="3" type="ORF">GP644_17910</name>
</gene>
<dbReference type="RefSeq" id="WP_158980687.1">
    <property type="nucleotide sequence ID" value="NZ_WSFO01000011.1"/>
</dbReference>
<feature type="transmembrane region" description="Helical" evidence="1">
    <location>
        <begin position="46"/>
        <end position="66"/>
    </location>
</feature>
<evidence type="ECO:0000313" key="4">
    <source>
        <dbReference type="Proteomes" id="UP000441586"/>
    </source>
</evidence>
<keyword evidence="1" id="KW-0812">Transmembrane</keyword>
<dbReference type="Proteomes" id="UP000441586">
    <property type="component" value="Unassembled WGS sequence"/>
</dbReference>
<comment type="caution">
    <text evidence="3">The sequence shown here is derived from an EMBL/GenBank/DDBJ whole genome shotgun (WGS) entry which is preliminary data.</text>
</comment>